<evidence type="ECO:0000313" key="2">
    <source>
        <dbReference type="EMBL" id="KAJ1097893.1"/>
    </source>
</evidence>
<name>A0AAV7M7L6_PLEWA</name>
<organism evidence="2 3">
    <name type="scientific">Pleurodeles waltl</name>
    <name type="common">Iberian ribbed newt</name>
    <dbReference type="NCBI Taxonomy" id="8319"/>
    <lineage>
        <taxon>Eukaryota</taxon>
        <taxon>Metazoa</taxon>
        <taxon>Chordata</taxon>
        <taxon>Craniata</taxon>
        <taxon>Vertebrata</taxon>
        <taxon>Euteleostomi</taxon>
        <taxon>Amphibia</taxon>
        <taxon>Batrachia</taxon>
        <taxon>Caudata</taxon>
        <taxon>Salamandroidea</taxon>
        <taxon>Salamandridae</taxon>
        <taxon>Pleurodelinae</taxon>
        <taxon>Pleurodeles</taxon>
    </lineage>
</organism>
<proteinExistence type="predicted"/>
<evidence type="ECO:0000256" key="1">
    <source>
        <dbReference type="SAM" id="MobiDB-lite"/>
    </source>
</evidence>
<protein>
    <submittedName>
        <fullName evidence="2">Uncharacterized protein</fullName>
    </submittedName>
</protein>
<gene>
    <name evidence="2" type="ORF">NDU88_003009</name>
</gene>
<dbReference type="Proteomes" id="UP001066276">
    <property type="component" value="Chromosome 10"/>
</dbReference>
<dbReference type="EMBL" id="JANPWB010000014">
    <property type="protein sequence ID" value="KAJ1097893.1"/>
    <property type="molecule type" value="Genomic_DNA"/>
</dbReference>
<accession>A0AAV7M7L6</accession>
<dbReference type="AlphaFoldDB" id="A0AAV7M7L6"/>
<sequence length="174" mass="18513">MLWSHRAFRGGGGASLHSSQAVAIPAVSPLLLLGAPRAWWGGELQRPIGGRGGGGHPGRNRGKIWAYCPHEVGRSRFRAPTSLLVFSAAYSPTRPAKWRPQLSAPIRSTAAPPLGRPITPGAASEGKAAPEAYPGTGMLQRRPRSARLIKRSSRSPSWLRPPGHVCEAGARLQV</sequence>
<keyword evidence="3" id="KW-1185">Reference proteome</keyword>
<reference evidence="2" key="1">
    <citation type="journal article" date="2022" name="bioRxiv">
        <title>Sequencing and chromosome-scale assembly of the giantPleurodeles waltlgenome.</title>
        <authorList>
            <person name="Brown T."/>
            <person name="Elewa A."/>
            <person name="Iarovenko S."/>
            <person name="Subramanian E."/>
            <person name="Araus A.J."/>
            <person name="Petzold A."/>
            <person name="Susuki M."/>
            <person name="Suzuki K.-i.T."/>
            <person name="Hayashi T."/>
            <person name="Toyoda A."/>
            <person name="Oliveira C."/>
            <person name="Osipova E."/>
            <person name="Leigh N.D."/>
            <person name="Simon A."/>
            <person name="Yun M.H."/>
        </authorList>
    </citation>
    <scope>NUCLEOTIDE SEQUENCE</scope>
    <source>
        <strain evidence="2">20211129_DDA</strain>
        <tissue evidence="2">Liver</tissue>
    </source>
</reference>
<comment type="caution">
    <text evidence="2">The sequence shown here is derived from an EMBL/GenBank/DDBJ whole genome shotgun (WGS) entry which is preliminary data.</text>
</comment>
<evidence type="ECO:0000313" key="3">
    <source>
        <dbReference type="Proteomes" id="UP001066276"/>
    </source>
</evidence>
<feature type="compositionally biased region" description="Basic residues" evidence="1">
    <location>
        <begin position="141"/>
        <end position="153"/>
    </location>
</feature>
<feature type="region of interest" description="Disordered" evidence="1">
    <location>
        <begin position="108"/>
        <end position="162"/>
    </location>
</feature>